<evidence type="ECO:0000313" key="4">
    <source>
        <dbReference type="Proteomes" id="UP000663832"/>
    </source>
</evidence>
<name>A0A814UW87_9BILA</name>
<proteinExistence type="predicted"/>
<dbReference type="EMBL" id="CAJNOM010000397">
    <property type="protein sequence ID" value="CAF1414621.1"/>
    <property type="molecule type" value="Genomic_DNA"/>
</dbReference>
<gene>
    <name evidence="2" type="ORF">BJG266_LOCUS25714</name>
    <name evidence="3" type="ORF">QVE165_LOCUS37770</name>
</gene>
<dbReference type="Proteomes" id="UP000663877">
    <property type="component" value="Unassembled WGS sequence"/>
</dbReference>
<comment type="caution">
    <text evidence="2">The sequence shown here is derived from an EMBL/GenBank/DDBJ whole genome shotgun (WGS) entry which is preliminary data.</text>
</comment>
<protein>
    <submittedName>
        <fullName evidence="2">Uncharacterized protein</fullName>
    </submittedName>
</protein>
<feature type="transmembrane region" description="Helical" evidence="1">
    <location>
        <begin position="39"/>
        <end position="60"/>
    </location>
</feature>
<dbReference type="OrthoDB" id="9982275at2759"/>
<dbReference type="AlphaFoldDB" id="A0A814UW87"/>
<evidence type="ECO:0000313" key="2">
    <source>
        <dbReference type="EMBL" id="CAF1180118.1"/>
    </source>
</evidence>
<organism evidence="2 5">
    <name type="scientific">Adineta steineri</name>
    <dbReference type="NCBI Taxonomy" id="433720"/>
    <lineage>
        <taxon>Eukaryota</taxon>
        <taxon>Metazoa</taxon>
        <taxon>Spiralia</taxon>
        <taxon>Gnathifera</taxon>
        <taxon>Rotifera</taxon>
        <taxon>Eurotatoria</taxon>
        <taxon>Bdelloidea</taxon>
        <taxon>Adinetida</taxon>
        <taxon>Adinetidae</taxon>
        <taxon>Adineta</taxon>
    </lineage>
</organism>
<keyword evidence="1" id="KW-1133">Transmembrane helix</keyword>
<dbReference type="Proteomes" id="UP000663832">
    <property type="component" value="Unassembled WGS sequence"/>
</dbReference>
<feature type="transmembrane region" description="Helical" evidence="1">
    <location>
        <begin position="12"/>
        <end position="33"/>
    </location>
</feature>
<sequence>MTNILDKIKQVKIVRNGLDFFFCLYIKLIGYFEQLPNKILLYLFENYIHLIDVYLAFYFLNNRRINEIINSAHFYIDIPSKELFYVKYFSHLANQIVSLRLSIFSNDDLDLSKLINLRYLHIEKPTHKQSISIQPEILSPCWYSVGELPKHLENINQLCSFKYLHFFILPDGKMIRISLKSDQTSINQ</sequence>
<evidence type="ECO:0000313" key="3">
    <source>
        <dbReference type="EMBL" id="CAF1414621.1"/>
    </source>
</evidence>
<keyword evidence="1" id="KW-0472">Membrane</keyword>
<accession>A0A814UW87</accession>
<keyword evidence="1" id="KW-0812">Transmembrane</keyword>
<keyword evidence="4" id="KW-1185">Reference proteome</keyword>
<dbReference type="EMBL" id="CAJNOI010000203">
    <property type="protein sequence ID" value="CAF1180118.1"/>
    <property type="molecule type" value="Genomic_DNA"/>
</dbReference>
<evidence type="ECO:0000256" key="1">
    <source>
        <dbReference type="SAM" id="Phobius"/>
    </source>
</evidence>
<evidence type="ECO:0000313" key="5">
    <source>
        <dbReference type="Proteomes" id="UP000663877"/>
    </source>
</evidence>
<reference evidence="2" key="1">
    <citation type="submission" date="2021-02" db="EMBL/GenBank/DDBJ databases">
        <authorList>
            <person name="Nowell W R."/>
        </authorList>
    </citation>
    <scope>NUCLEOTIDE SEQUENCE</scope>
</reference>